<feature type="transmembrane region" description="Helical" evidence="1">
    <location>
        <begin position="138"/>
        <end position="159"/>
    </location>
</feature>
<protein>
    <recommendedName>
        <fullName evidence="2">Potassium channel domain-containing protein</fullName>
    </recommendedName>
</protein>
<name>A0ABQ3S5P3_9ACTN</name>
<feature type="transmembrane region" description="Helical" evidence="1">
    <location>
        <begin position="57"/>
        <end position="83"/>
    </location>
</feature>
<dbReference type="GeneID" id="91472814"/>
<dbReference type="Proteomes" id="UP000649259">
    <property type="component" value="Unassembled WGS sequence"/>
</dbReference>
<dbReference type="SUPFAM" id="SSF81324">
    <property type="entry name" value="Voltage-gated potassium channels"/>
    <property type="match status" value="1"/>
</dbReference>
<reference evidence="4" key="1">
    <citation type="submission" date="2023-07" db="EMBL/GenBank/DDBJ databases">
        <title>Whole genome shotgun sequence of Streptomyces cacaoi subsp. asoensis NBRC 13813.</title>
        <authorList>
            <person name="Komaki H."/>
            <person name="Tamura T."/>
        </authorList>
    </citation>
    <scope>NUCLEOTIDE SEQUENCE [LARGE SCALE GENOMIC DNA]</scope>
    <source>
        <strain evidence="4">NBRC 13813</strain>
    </source>
</reference>
<gene>
    <name evidence="3" type="ORF">Saso_49800</name>
</gene>
<dbReference type="InterPro" id="IPR013099">
    <property type="entry name" value="K_chnl_dom"/>
</dbReference>
<evidence type="ECO:0000259" key="2">
    <source>
        <dbReference type="Pfam" id="PF07885"/>
    </source>
</evidence>
<organism evidence="3 4">
    <name type="scientific">Streptomyces asoensis</name>
    <dbReference type="NCBI Taxonomy" id="249586"/>
    <lineage>
        <taxon>Bacteria</taxon>
        <taxon>Bacillati</taxon>
        <taxon>Actinomycetota</taxon>
        <taxon>Actinomycetes</taxon>
        <taxon>Kitasatosporales</taxon>
        <taxon>Streptomycetaceae</taxon>
        <taxon>Streptomyces</taxon>
    </lineage>
</organism>
<comment type="caution">
    <text evidence="3">The sequence shown here is derived from an EMBL/GenBank/DDBJ whole genome shotgun (WGS) entry which is preliminary data.</text>
</comment>
<dbReference type="Pfam" id="PF07885">
    <property type="entry name" value="Ion_trans_2"/>
    <property type="match status" value="1"/>
</dbReference>
<keyword evidence="1" id="KW-0812">Transmembrane</keyword>
<accession>A0ABQ3S5P3</accession>
<sequence length="299" mass="32207">MRALVSLIGAALVMITLRDLFHTLWHPTRHGGLSRLVMTALWRTARRLRTPGRVVGLVGPLAMVTVVGMWAFTVVLGWAVVYWPHMPGSFTFSPGSEAAREPALLDSVYLSLVTVATLGLGDIAPAESWLRLVSPLEALVGFVLLTATVSWVLEIYPALTRRRVLAVRLALLRDADPPTRQLDCTAGAMLLESLATEVARVRIDFTQYAEAYYFHDGEDHSSLAATVGYATVLAQRGRAARRPEVRLAGSLLAGALTDLAAVLDQRFLHTGGPSTAVFAAYAADHGRDGASPSAGVSRR</sequence>
<dbReference type="EMBL" id="BNEB01000005">
    <property type="protein sequence ID" value="GHI63330.1"/>
    <property type="molecule type" value="Genomic_DNA"/>
</dbReference>
<keyword evidence="1" id="KW-0472">Membrane</keyword>
<evidence type="ECO:0000313" key="3">
    <source>
        <dbReference type="EMBL" id="GHI63330.1"/>
    </source>
</evidence>
<dbReference type="Gene3D" id="1.10.287.70">
    <property type="match status" value="1"/>
</dbReference>
<proteinExistence type="predicted"/>
<dbReference type="RefSeq" id="WP_189921613.1">
    <property type="nucleotide sequence ID" value="NZ_BMSI01000005.1"/>
</dbReference>
<evidence type="ECO:0000256" key="1">
    <source>
        <dbReference type="SAM" id="Phobius"/>
    </source>
</evidence>
<feature type="domain" description="Potassium channel" evidence="2">
    <location>
        <begin position="83"/>
        <end position="152"/>
    </location>
</feature>
<keyword evidence="4" id="KW-1185">Reference proteome</keyword>
<keyword evidence="1" id="KW-1133">Transmembrane helix</keyword>
<evidence type="ECO:0000313" key="4">
    <source>
        <dbReference type="Proteomes" id="UP000649259"/>
    </source>
</evidence>